<evidence type="ECO:0000256" key="1">
    <source>
        <dbReference type="SAM" id="MobiDB-lite"/>
    </source>
</evidence>
<dbReference type="EMBL" id="LK032263">
    <property type="protein sequence ID" value="CDY30910.1"/>
    <property type="molecule type" value="Genomic_DNA"/>
</dbReference>
<gene>
    <name evidence="2" type="primary">BnaC09g14960D</name>
    <name evidence="2" type="ORF">GSBRNA2T00046443001</name>
</gene>
<reference evidence="2 3" key="1">
    <citation type="journal article" date="2014" name="Science">
        <title>Plant genetics. Early allopolyploid evolution in the post-Neolithic Brassica napus oilseed genome.</title>
        <authorList>
            <person name="Chalhoub B."/>
            <person name="Denoeud F."/>
            <person name="Liu S."/>
            <person name="Parkin I.A."/>
            <person name="Tang H."/>
            <person name="Wang X."/>
            <person name="Chiquet J."/>
            <person name="Belcram H."/>
            <person name="Tong C."/>
            <person name="Samans B."/>
            <person name="Correa M."/>
            <person name="Da Silva C."/>
            <person name="Just J."/>
            <person name="Falentin C."/>
            <person name="Koh C.S."/>
            <person name="Le Clainche I."/>
            <person name="Bernard M."/>
            <person name="Bento P."/>
            <person name="Noel B."/>
            <person name="Labadie K."/>
            <person name="Alberti A."/>
            <person name="Charles M."/>
            <person name="Arnaud D."/>
            <person name="Guo H."/>
            <person name="Daviaud C."/>
            <person name="Alamery S."/>
            <person name="Jabbari K."/>
            <person name="Zhao M."/>
            <person name="Edger P.P."/>
            <person name="Chelaifa H."/>
            <person name="Tack D."/>
            <person name="Lassalle G."/>
            <person name="Mestiri I."/>
            <person name="Schnel N."/>
            <person name="Le Paslier M.C."/>
            <person name="Fan G."/>
            <person name="Renault V."/>
            <person name="Bayer P.E."/>
            <person name="Golicz A.A."/>
            <person name="Manoli S."/>
            <person name="Lee T.H."/>
            <person name="Thi V.H."/>
            <person name="Chalabi S."/>
            <person name="Hu Q."/>
            <person name="Fan C."/>
            <person name="Tollenaere R."/>
            <person name="Lu Y."/>
            <person name="Battail C."/>
            <person name="Shen J."/>
            <person name="Sidebottom C.H."/>
            <person name="Wang X."/>
            <person name="Canaguier A."/>
            <person name="Chauveau A."/>
            <person name="Berard A."/>
            <person name="Deniot G."/>
            <person name="Guan M."/>
            <person name="Liu Z."/>
            <person name="Sun F."/>
            <person name="Lim Y.P."/>
            <person name="Lyons E."/>
            <person name="Town C.D."/>
            <person name="Bancroft I."/>
            <person name="Wang X."/>
            <person name="Meng J."/>
            <person name="Ma J."/>
            <person name="Pires J.C."/>
            <person name="King G.J."/>
            <person name="Brunel D."/>
            <person name="Delourme R."/>
            <person name="Renard M."/>
            <person name="Aury J.M."/>
            <person name="Adams K.L."/>
            <person name="Batley J."/>
            <person name="Snowdon R.J."/>
            <person name="Tost J."/>
            <person name="Edwards D."/>
            <person name="Zhou Y."/>
            <person name="Hua W."/>
            <person name="Sharpe A.G."/>
            <person name="Paterson A.H."/>
            <person name="Guan C."/>
            <person name="Wincker P."/>
        </authorList>
    </citation>
    <scope>NUCLEOTIDE SEQUENCE [LARGE SCALE GENOMIC DNA]</scope>
    <source>
        <strain evidence="3">cv. Darmor-bzh</strain>
    </source>
</reference>
<proteinExistence type="predicted"/>
<dbReference type="Gramene" id="CDY30910">
    <property type="protein sequence ID" value="CDY30910"/>
    <property type="gene ID" value="GSBRNA2T00046443001"/>
</dbReference>
<dbReference type="PaxDb" id="3708-A0A078GWP7"/>
<keyword evidence="3" id="KW-1185">Reference proteome</keyword>
<evidence type="ECO:0000313" key="3">
    <source>
        <dbReference type="Proteomes" id="UP000028999"/>
    </source>
</evidence>
<evidence type="ECO:0000313" key="2">
    <source>
        <dbReference type="EMBL" id="CDY30910.1"/>
    </source>
</evidence>
<name>A0A078GWP7_BRANA</name>
<dbReference type="Proteomes" id="UP000028999">
    <property type="component" value="Unassembled WGS sequence"/>
</dbReference>
<feature type="region of interest" description="Disordered" evidence="1">
    <location>
        <begin position="1"/>
        <end position="21"/>
    </location>
</feature>
<dbReference type="AlphaFoldDB" id="A0A078GWP7"/>
<accession>A0A078GWP7</accession>
<sequence>MNFSSEDSKPKRKDSPRVNSF</sequence>
<protein>
    <submittedName>
        <fullName evidence="2">BnaC09g14960D protein</fullName>
    </submittedName>
</protein>
<organism evidence="2 3">
    <name type="scientific">Brassica napus</name>
    <name type="common">Rape</name>
    <dbReference type="NCBI Taxonomy" id="3708"/>
    <lineage>
        <taxon>Eukaryota</taxon>
        <taxon>Viridiplantae</taxon>
        <taxon>Streptophyta</taxon>
        <taxon>Embryophyta</taxon>
        <taxon>Tracheophyta</taxon>
        <taxon>Spermatophyta</taxon>
        <taxon>Magnoliopsida</taxon>
        <taxon>eudicotyledons</taxon>
        <taxon>Gunneridae</taxon>
        <taxon>Pentapetalae</taxon>
        <taxon>rosids</taxon>
        <taxon>malvids</taxon>
        <taxon>Brassicales</taxon>
        <taxon>Brassicaceae</taxon>
        <taxon>Brassiceae</taxon>
        <taxon>Brassica</taxon>
    </lineage>
</organism>